<keyword evidence="6" id="KW-0539">Nucleus</keyword>
<dbReference type="InterPro" id="IPR007021">
    <property type="entry name" value="DUF659"/>
</dbReference>
<keyword evidence="11" id="KW-1185">Reference proteome</keyword>
<evidence type="ECO:0000313" key="11">
    <source>
        <dbReference type="Proteomes" id="UP001054821"/>
    </source>
</evidence>
<evidence type="ECO:0000256" key="3">
    <source>
        <dbReference type="ARBA" id="ARBA00022771"/>
    </source>
</evidence>
<feature type="compositionally biased region" description="Polar residues" evidence="8">
    <location>
        <begin position="779"/>
        <end position="802"/>
    </location>
</feature>
<keyword evidence="5" id="KW-0238">DNA-binding</keyword>
<dbReference type="AlphaFoldDB" id="A0AAD4UZA0"/>
<feature type="region of interest" description="Disordered" evidence="8">
    <location>
        <begin position="908"/>
        <end position="941"/>
    </location>
</feature>
<dbReference type="InterPro" id="IPR012337">
    <property type="entry name" value="RNaseH-like_sf"/>
</dbReference>
<feature type="compositionally biased region" description="Low complexity" evidence="8">
    <location>
        <begin position="917"/>
        <end position="930"/>
    </location>
</feature>
<dbReference type="InterPro" id="IPR008906">
    <property type="entry name" value="HATC_C_dom"/>
</dbReference>
<sequence>MSSGVVKRDPAWEHGDPIDGNKNGSICKYCGRVMKSGGVTRLKYHLSGLDPAHNVQRCDSVPPEVKAFITTLLKNKQHQKEKKTHGMENIRAGLRGEVIGQAVDSDDDDDEDENDDDMGPEERRNFKQALRASKQSAWEREHLHKLPNRAQVSGTSGGAQMRRGASVRESQPTPPMAPSLYKSSKARQKSVWSYFAGGNVKEGMGRLISKFFIYDNVPAEKASSHHFKNMVLGCQQASVGVQPPTPYEVRNKYLEMEYKDISEYVNKLRSKWETNGCTIMCDGWTGPTRLSIINFMVYSKGKTIFLKSVDASDHIKNYKYIYKLLRDVIMEVGEHNVVQVVTDNGSAFVKAGKKLMKHHNVFWTSCAAHCIDLMFEAMGKRENISNVIKRARTITNYIYNHGWLLAKMREFCKGEIIRPATTRFATNYIALDSLLKKKSGLKQLFTSEDWANHNFSRSNAGRMVESIVLDHSFWTQSEHVCQVFEPLYKVLRIVDTEVYPTMGAIYELMRVVKEELEKKHGARWVIKIIDDRWYKTLYHDLHAAAYYLNPRYQYRPGVGDDGTLIRAVHKVYSKLDHASPAVGQFGNELTWFKDARRTFGEPTSVAARTKMSPTEWWIMYGTDAPTVRKLAIKVLSQTTSSSACERNWSTFALIHTKQRNRLAHSRLEKLVYCYYNMKLQIRDKEAEIDHVDRGDPLDVFDIAAEDDDTEGNQLYQWIRPLHLDDGEGNPAPRVAEEARNEGINVERVLEEEVGSSSADSLEELLRPRPRNKGIPPSSNPTQPQDPADTNDTSSTRSGDSPTTGGGNDEGYSGAGGSGGYGNYVGPSPEFMSPFTGEANFTHATQDEDHGSRRAGPGIGAIGKDYTRRERGKAILSSQEDDSLSITSDSVGVGSSNYDYTHNQPFPYPSYPIPLGKESSSSWKESETQSSNDFAHGQRQPISDPYGWHVNNYMQNYFGDLSFDDYSSQYTYSTHRDDEDSESFEPHRNSMWY</sequence>
<comment type="subcellular location">
    <subcellularLocation>
        <location evidence="1">Nucleus</location>
    </subcellularLocation>
</comment>
<reference evidence="10 11" key="1">
    <citation type="journal article" date="2022" name="G3 (Bethesda)">
        <title>Whole-genome sequence and methylome profiling of the almond [Prunus dulcis (Mill.) D.A. Webb] cultivar 'Nonpareil'.</title>
        <authorList>
            <person name="D'Amico-Willman K.M."/>
            <person name="Ouma W.Z."/>
            <person name="Meulia T."/>
            <person name="Sideli G.M."/>
            <person name="Gradziel T.M."/>
            <person name="Fresnedo-Ramirez J."/>
        </authorList>
    </citation>
    <scope>NUCLEOTIDE SEQUENCE [LARGE SCALE GENOMIC DNA]</scope>
    <source>
        <strain evidence="10">Clone GOH B32 T37-40</strain>
    </source>
</reference>
<dbReference type="InterPro" id="IPR003656">
    <property type="entry name" value="Znf_BED"/>
</dbReference>
<dbReference type="GO" id="GO:0003677">
    <property type="term" value="F:DNA binding"/>
    <property type="evidence" value="ECO:0007669"/>
    <property type="project" value="UniProtKB-KW"/>
</dbReference>
<feature type="region of interest" description="Disordered" evidence="8">
    <location>
        <begin position="149"/>
        <end position="182"/>
    </location>
</feature>
<keyword evidence="3 7" id="KW-0863">Zinc-finger</keyword>
<evidence type="ECO:0000256" key="1">
    <source>
        <dbReference type="ARBA" id="ARBA00004123"/>
    </source>
</evidence>
<dbReference type="PROSITE" id="PS50808">
    <property type="entry name" value="ZF_BED"/>
    <property type="match status" value="1"/>
</dbReference>
<dbReference type="GO" id="GO:0046983">
    <property type="term" value="F:protein dimerization activity"/>
    <property type="evidence" value="ECO:0007669"/>
    <property type="project" value="InterPro"/>
</dbReference>
<evidence type="ECO:0000256" key="6">
    <source>
        <dbReference type="ARBA" id="ARBA00023242"/>
    </source>
</evidence>
<dbReference type="PANTHER" id="PTHR32166">
    <property type="entry name" value="OSJNBA0013A04.12 PROTEIN"/>
    <property type="match status" value="1"/>
</dbReference>
<feature type="region of interest" description="Disordered" evidence="8">
    <location>
        <begin position="746"/>
        <end position="868"/>
    </location>
</feature>
<evidence type="ECO:0000259" key="9">
    <source>
        <dbReference type="PROSITE" id="PS50808"/>
    </source>
</evidence>
<keyword evidence="4" id="KW-0862">Zinc</keyword>
<comment type="caution">
    <text evidence="10">The sequence shown here is derived from an EMBL/GenBank/DDBJ whole genome shotgun (WGS) entry which is preliminary data.</text>
</comment>
<feature type="region of interest" description="Disordered" evidence="8">
    <location>
        <begin position="970"/>
        <end position="992"/>
    </location>
</feature>
<organism evidence="10 11">
    <name type="scientific">Prunus dulcis</name>
    <name type="common">Almond</name>
    <name type="synonym">Amygdalus dulcis</name>
    <dbReference type="NCBI Taxonomy" id="3755"/>
    <lineage>
        <taxon>Eukaryota</taxon>
        <taxon>Viridiplantae</taxon>
        <taxon>Streptophyta</taxon>
        <taxon>Embryophyta</taxon>
        <taxon>Tracheophyta</taxon>
        <taxon>Spermatophyta</taxon>
        <taxon>Magnoliopsida</taxon>
        <taxon>eudicotyledons</taxon>
        <taxon>Gunneridae</taxon>
        <taxon>Pentapetalae</taxon>
        <taxon>rosids</taxon>
        <taxon>fabids</taxon>
        <taxon>Rosales</taxon>
        <taxon>Rosaceae</taxon>
        <taxon>Amygdaloideae</taxon>
        <taxon>Amygdaleae</taxon>
        <taxon>Prunus</taxon>
    </lineage>
</organism>
<name>A0AAD4UZA0_PRUDU</name>
<dbReference type="Pfam" id="PF05699">
    <property type="entry name" value="Dimer_Tnp_hAT"/>
    <property type="match status" value="1"/>
</dbReference>
<evidence type="ECO:0000256" key="8">
    <source>
        <dbReference type="SAM" id="MobiDB-lite"/>
    </source>
</evidence>
<dbReference type="Pfam" id="PF02892">
    <property type="entry name" value="zf-BED"/>
    <property type="match status" value="1"/>
</dbReference>
<dbReference type="GO" id="GO:0005634">
    <property type="term" value="C:nucleus"/>
    <property type="evidence" value="ECO:0007669"/>
    <property type="project" value="UniProtKB-SubCell"/>
</dbReference>
<evidence type="ECO:0000256" key="5">
    <source>
        <dbReference type="ARBA" id="ARBA00023125"/>
    </source>
</evidence>
<accession>A0AAD4UZA0</accession>
<protein>
    <recommendedName>
        <fullName evidence="9">BED-type domain-containing protein</fullName>
    </recommendedName>
</protein>
<feature type="compositionally biased region" description="Basic and acidic residues" evidence="8">
    <location>
        <begin position="973"/>
        <end position="992"/>
    </location>
</feature>
<evidence type="ECO:0000313" key="10">
    <source>
        <dbReference type="EMBL" id="KAI5314712.1"/>
    </source>
</evidence>
<feature type="domain" description="BED-type" evidence="9">
    <location>
        <begin position="6"/>
        <end position="65"/>
    </location>
</feature>
<dbReference type="GO" id="GO:0008270">
    <property type="term" value="F:zinc ion binding"/>
    <property type="evidence" value="ECO:0007669"/>
    <property type="project" value="UniProtKB-KW"/>
</dbReference>
<dbReference type="Pfam" id="PF04937">
    <property type="entry name" value="DUF659"/>
    <property type="match status" value="1"/>
</dbReference>
<evidence type="ECO:0000256" key="2">
    <source>
        <dbReference type="ARBA" id="ARBA00022723"/>
    </source>
</evidence>
<dbReference type="Proteomes" id="UP001054821">
    <property type="component" value="Chromosome 8"/>
</dbReference>
<dbReference type="PANTHER" id="PTHR32166:SF122">
    <property type="entry name" value="OS09G0499600 PROTEIN"/>
    <property type="match status" value="1"/>
</dbReference>
<evidence type="ECO:0000256" key="4">
    <source>
        <dbReference type="ARBA" id="ARBA00022833"/>
    </source>
</evidence>
<keyword evidence="2" id="KW-0479">Metal-binding</keyword>
<evidence type="ECO:0000256" key="7">
    <source>
        <dbReference type="PROSITE-ProRule" id="PRU00027"/>
    </source>
</evidence>
<feature type="compositionally biased region" description="Gly residues" evidence="8">
    <location>
        <begin position="803"/>
        <end position="822"/>
    </location>
</feature>
<feature type="region of interest" description="Disordered" evidence="8">
    <location>
        <begin position="101"/>
        <end position="122"/>
    </location>
</feature>
<feature type="compositionally biased region" description="Acidic residues" evidence="8">
    <location>
        <begin position="104"/>
        <end position="119"/>
    </location>
</feature>
<proteinExistence type="predicted"/>
<dbReference type="EMBL" id="JAJFAZ020000008">
    <property type="protein sequence ID" value="KAI5314712.1"/>
    <property type="molecule type" value="Genomic_DNA"/>
</dbReference>
<gene>
    <name evidence="10" type="ORF">L3X38_043888</name>
</gene>
<dbReference type="SUPFAM" id="SSF53098">
    <property type="entry name" value="Ribonuclease H-like"/>
    <property type="match status" value="1"/>
</dbReference>